<accession>A0A7C9NI50</accession>
<reference evidence="1 2" key="1">
    <citation type="submission" date="2019-09" db="EMBL/GenBank/DDBJ databases">
        <title>Identification of Malikia spinosa a prominent benzene-, toluene-, and ethylbenzene-degrading bacterium: enrichment, isolation and whole genome sequencing.</title>
        <authorList>
            <person name="Tancsics A."/>
            <person name="Revesz F."/>
            <person name="Kriszt B."/>
        </authorList>
    </citation>
    <scope>NUCLEOTIDE SEQUENCE [LARGE SCALE GENOMIC DNA]</scope>
    <source>
        <strain evidence="1 2">AB6</strain>
    </source>
</reference>
<evidence type="ECO:0000313" key="2">
    <source>
        <dbReference type="Proteomes" id="UP000481947"/>
    </source>
</evidence>
<dbReference type="Proteomes" id="UP000481947">
    <property type="component" value="Unassembled WGS sequence"/>
</dbReference>
<dbReference type="AlphaFoldDB" id="A0A7C9NI50"/>
<protein>
    <submittedName>
        <fullName evidence="1">Uncharacterized protein</fullName>
    </submittedName>
</protein>
<dbReference type="EMBL" id="VYSB01000017">
    <property type="protein sequence ID" value="MYZ53303.1"/>
    <property type="molecule type" value="Genomic_DNA"/>
</dbReference>
<proteinExistence type="predicted"/>
<name>A0A7C9NI50_9BURK</name>
<gene>
    <name evidence="1" type="ORF">F5985_14480</name>
</gene>
<sequence>MFRDADPEFRAVVTLRQRIARELLDERAERFHDENGDTYAHRGRARDDAPARIQVQQLADGIVLQARRKSCT</sequence>
<dbReference type="RefSeq" id="WP_161125946.1">
    <property type="nucleotide sequence ID" value="NZ_VYSB01000017.1"/>
</dbReference>
<organism evidence="1 2">
    <name type="scientific">Malikia spinosa</name>
    <dbReference type="NCBI Taxonomy" id="86180"/>
    <lineage>
        <taxon>Bacteria</taxon>
        <taxon>Pseudomonadati</taxon>
        <taxon>Pseudomonadota</taxon>
        <taxon>Betaproteobacteria</taxon>
        <taxon>Burkholderiales</taxon>
        <taxon>Comamonadaceae</taxon>
        <taxon>Malikia</taxon>
    </lineage>
</organism>
<comment type="caution">
    <text evidence="1">The sequence shown here is derived from an EMBL/GenBank/DDBJ whole genome shotgun (WGS) entry which is preliminary data.</text>
</comment>
<evidence type="ECO:0000313" key="1">
    <source>
        <dbReference type="EMBL" id="MYZ53303.1"/>
    </source>
</evidence>